<reference evidence="1" key="1">
    <citation type="submission" date="2018-06" db="EMBL/GenBank/DDBJ databases">
        <authorList>
            <person name="Zhirakovskaya E."/>
        </authorList>
    </citation>
    <scope>NUCLEOTIDE SEQUENCE</scope>
</reference>
<accession>A0A3B1CQK6</accession>
<name>A0A3B1CQK6_9ZZZZ</name>
<gene>
    <name evidence="1" type="ORF">MNBD_NITROSPINAE04-97</name>
</gene>
<proteinExistence type="predicted"/>
<sequence>MDRCHRRATRPLTLGAASKNINAILMPGKAKQDHNSLSKFHTLRQHINLASLGLQVLLVHNKALYCIMTTLVG</sequence>
<dbReference type="EMBL" id="UOGA01000197">
    <property type="protein sequence ID" value="VAX21265.1"/>
    <property type="molecule type" value="Genomic_DNA"/>
</dbReference>
<dbReference type="AlphaFoldDB" id="A0A3B1CQK6"/>
<protein>
    <submittedName>
        <fullName evidence="1">Uncharacterized protein</fullName>
    </submittedName>
</protein>
<organism evidence="1">
    <name type="scientific">hydrothermal vent metagenome</name>
    <dbReference type="NCBI Taxonomy" id="652676"/>
    <lineage>
        <taxon>unclassified sequences</taxon>
        <taxon>metagenomes</taxon>
        <taxon>ecological metagenomes</taxon>
    </lineage>
</organism>
<evidence type="ECO:0000313" key="1">
    <source>
        <dbReference type="EMBL" id="VAX21265.1"/>
    </source>
</evidence>